<dbReference type="GO" id="GO:0004386">
    <property type="term" value="F:helicase activity"/>
    <property type="evidence" value="ECO:0007669"/>
    <property type="project" value="TreeGrafter"/>
</dbReference>
<accession>A0A9P4IJR3</accession>
<dbReference type="Proteomes" id="UP000799772">
    <property type="component" value="Unassembled WGS sequence"/>
</dbReference>
<dbReference type="AlphaFoldDB" id="A0A9P4IJR3"/>
<name>A0A9P4IJR3_9PEZI</name>
<protein>
    <recommendedName>
        <fullName evidence="1">Helicase C-terminal domain-containing protein</fullName>
    </recommendedName>
</protein>
<dbReference type="GO" id="GO:0071013">
    <property type="term" value="C:catalytic step 2 spliceosome"/>
    <property type="evidence" value="ECO:0007669"/>
    <property type="project" value="TreeGrafter"/>
</dbReference>
<dbReference type="OrthoDB" id="10253254at2759"/>
<dbReference type="InterPro" id="IPR027417">
    <property type="entry name" value="P-loop_NTPase"/>
</dbReference>
<evidence type="ECO:0000259" key="1">
    <source>
        <dbReference type="PROSITE" id="PS51194"/>
    </source>
</evidence>
<feature type="non-terminal residue" evidence="2">
    <location>
        <position position="1"/>
    </location>
</feature>
<evidence type="ECO:0000313" key="2">
    <source>
        <dbReference type="EMBL" id="KAF2102845.1"/>
    </source>
</evidence>
<dbReference type="GO" id="GO:0003723">
    <property type="term" value="F:RNA binding"/>
    <property type="evidence" value="ECO:0007669"/>
    <property type="project" value="TreeGrafter"/>
</dbReference>
<keyword evidence="3" id="KW-1185">Reference proteome</keyword>
<sequence>LHKDPGDLPISANRRDLVWLVQSCQVVFVVGEPGIGKGTQIPQYLFEAGFCGNGKTIGVTCPSRMRAEGLATRLNMQMNPSFKGEMKSQQQTMPTNINYVVDSVLVRYILKFPNLDDYSVIMVDDAHERNLNTEILLALLKKIVKQRSDLKVIVNCGQEQVREFFKFFTGAELSEATNGPASSLPMKAGIIPILGNMQSCPVFYLSEPTADYITAAVDTVFWILDEEKAAQQMTEMIHNNKKSGDILIFLPNTDSALQAFEIFFNRYLALGEQVPKLHGRLLHRGISLEKQQEAVQPAPQDARKVIFSAEIAERVSIPGVVYVIDTLFCQKRFYSVSTGMNTLCKRPITKAHAEMRARSAKICPPGENAKVYRLCTEDTYAKLENAPIPETSLQNLAPILLKLMALTVSNVLKFDYLTPPPPLRIGKALEYLWALGLVDIETGQPTSLEKVRRVAELDMDPMMAKALLDASSFGCLSLMITIAAMNAAITDSGDLLWVKRVVTHRGMDEATMNAKARFDSGEGDPIVWVNVFYAYSGFAGQTEKERRDWCRRNCLNYDVVASAVDIRAQLAQHMQAFGFPRTETLLMPLNLHEQGGNHEESKKVRRCLAAAYFMNAGKVGKAGEEGWCTTPAGARVFWHEKCVVFKQPGSWVVFADVTRYAGRARASVVTPVERPWFGEFASHYY</sequence>
<organism evidence="2 3">
    <name type="scientific">Rhizodiscina lignyota</name>
    <dbReference type="NCBI Taxonomy" id="1504668"/>
    <lineage>
        <taxon>Eukaryota</taxon>
        <taxon>Fungi</taxon>
        <taxon>Dikarya</taxon>
        <taxon>Ascomycota</taxon>
        <taxon>Pezizomycotina</taxon>
        <taxon>Dothideomycetes</taxon>
        <taxon>Pleosporomycetidae</taxon>
        <taxon>Aulographales</taxon>
        <taxon>Rhizodiscinaceae</taxon>
        <taxon>Rhizodiscina</taxon>
    </lineage>
</organism>
<dbReference type="InterPro" id="IPR001650">
    <property type="entry name" value="Helicase_C-like"/>
</dbReference>
<feature type="non-terminal residue" evidence="2">
    <location>
        <position position="685"/>
    </location>
</feature>
<gene>
    <name evidence="2" type="ORF">NA57DRAFT_11739</name>
</gene>
<dbReference type="Gene3D" id="3.40.50.300">
    <property type="entry name" value="P-loop containing nucleotide triphosphate hydrolases"/>
    <property type="match status" value="2"/>
</dbReference>
<dbReference type="InterPro" id="IPR007502">
    <property type="entry name" value="Helicase-assoc_dom"/>
</dbReference>
<dbReference type="Gene3D" id="1.20.120.1080">
    <property type="match status" value="1"/>
</dbReference>
<reference evidence="2" key="1">
    <citation type="journal article" date="2020" name="Stud. Mycol.">
        <title>101 Dothideomycetes genomes: a test case for predicting lifestyles and emergence of pathogens.</title>
        <authorList>
            <person name="Haridas S."/>
            <person name="Albert R."/>
            <person name="Binder M."/>
            <person name="Bloem J."/>
            <person name="Labutti K."/>
            <person name="Salamov A."/>
            <person name="Andreopoulos B."/>
            <person name="Baker S."/>
            <person name="Barry K."/>
            <person name="Bills G."/>
            <person name="Bluhm B."/>
            <person name="Cannon C."/>
            <person name="Castanera R."/>
            <person name="Culley D."/>
            <person name="Daum C."/>
            <person name="Ezra D."/>
            <person name="Gonzalez J."/>
            <person name="Henrissat B."/>
            <person name="Kuo A."/>
            <person name="Liang C."/>
            <person name="Lipzen A."/>
            <person name="Lutzoni F."/>
            <person name="Magnuson J."/>
            <person name="Mondo S."/>
            <person name="Nolan M."/>
            <person name="Ohm R."/>
            <person name="Pangilinan J."/>
            <person name="Park H.-J."/>
            <person name="Ramirez L."/>
            <person name="Alfaro M."/>
            <person name="Sun H."/>
            <person name="Tritt A."/>
            <person name="Yoshinaga Y."/>
            <person name="Zwiers L.-H."/>
            <person name="Turgeon B."/>
            <person name="Goodwin S."/>
            <person name="Spatafora J."/>
            <person name="Crous P."/>
            <person name="Grigoriev I."/>
        </authorList>
    </citation>
    <scope>NUCLEOTIDE SEQUENCE</scope>
    <source>
        <strain evidence="2">CBS 133067</strain>
    </source>
</reference>
<dbReference type="SMART" id="SM00847">
    <property type="entry name" value="HA2"/>
    <property type="match status" value="1"/>
</dbReference>
<dbReference type="PROSITE" id="PS51194">
    <property type="entry name" value="HELICASE_CTER"/>
    <property type="match status" value="1"/>
</dbReference>
<proteinExistence type="predicted"/>
<evidence type="ECO:0000313" key="3">
    <source>
        <dbReference type="Proteomes" id="UP000799772"/>
    </source>
</evidence>
<dbReference type="Pfam" id="PF21010">
    <property type="entry name" value="HA2_C"/>
    <property type="match status" value="1"/>
</dbReference>
<comment type="caution">
    <text evidence="2">The sequence shown here is derived from an EMBL/GenBank/DDBJ whole genome shotgun (WGS) entry which is preliminary data.</text>
</comment>
<feature type="domain" description="Helicase C-terminal" evidence="1">
    <location>
        <begin position="232"/>
        <end position="407"/>
    </location>
</feature>
<dbReference type="PANTHER" id="PTHR18934">
    <property type="entry name" value="ATP-DEPENDENT RNA HELICASE"/>
    <property type="match status" value="1"/>
</dbReference>
<dbReference type="SUPFAM" id="SSF52540">
    <property type="entry name" value="P-loop containing nucleoside triphosphate hydrolases"/>
    <property type="match status" value="1"/>
</dbReference>
<dbReference type="PANTHER" id="PTHR18934:SF136">
    <property type="entry name" value="ATP-DEPENDENT RNA HELICASE DHX35-RELATED"/>
    <property type="match status" value="1"/>
</dbReference>
<dbReference type="EMBL" id="ML978122">
    <property type="protein sequence ID" value="KAF2102845.1"/>
    <property type="molecule type" value="Genomic_DNA"/>
</dbReference>